<dbReference type="PANTHER" id="PTHR11717">
    <property type="entry name" value="LOW MOLECULAR WEIGHT PROTEIN TYROSINE PHOSPHATASE"/>
    <property type="match status" value="1"/>
</dbReference>
<evidence type="ECO:0000256" key="3">
    <source>
        <dbReference type="ARBA" id="ARBA00022801"/>
    </source>
</evidence>
<keyword evidence="8" id="KW-1185">Reference proteome</keyword>
<feature type="active site" evidence="5">
    <location>
        <position position="14"/>
    </location>
</feature>
<dbReference type="Pfam" id="PF01451">
    <property type="entry name" value="LMWPc"/>
    <property type="match status" value="1"/>
</dbReference>
<sequence length="156" mass="17659">MVRVLFVCLGNICRSPMAEGIMRHLVEQRKLSHAIEVDSAGTSHYHIGDEPHHGTMRILRHNGISLSHRGRQFGKIDQQNFDYLIAMDSQNRRDMQAVLGANEAEVRLMLDYIPNGFKGRDVPDPWYTGNFEEVYAMLYAACNALLDEIVATKLSA</sequence>
<evidence type="ECO:0000313" key="8">
    <source>
        <dbReference type="Proteomes" id="UP000050277"/>
    </source>
</evidence>
<dbReference type="EMBL" id="LGKP01000025">
    <property type="protein sequence ID" value="KPL85193.1"/>
    <property type="molecule type" value="Genomic_DNA"/>
</dbReference>
<organism evidence="7 8">
    <name type="scientific">Herpetosiphon geysericola</name>
    <dbReference type="NCBI Taxonomy" id="70996"/>
    <lineage>
        <taxon>Bacteria</taxon>
        <taxon>Bacillati</taxon>
        <taxon>Chloroflexota</taxon>
        <taxon>Chloroflexia</taxon>
        <taxon>Herpetosiphonales</taxon>
        <taxon>Herpetosiphonaceae</taxon>
        <taxon>Herpetosiphon</taxon>
    </lineage>
</organism>
<dbReference type="Proteomes" id="UP000050277">
    <property type="component" value="Unassembled WGS sequence"/>
</dbReference>
<proteinExistence type="inferred from homology"/>
<evidence type="ECO:0000256" key="1">
    <source>
        <dbReference type="ARBA" id="ARBA00011063"/>
    </source>
</evidence>
<dbReference type="PRINTS" id="PR00719">
    <property type="entry name" value="LMWPTPASE"/>
</dbReference>
<keyword evidence="4" id="KW-0904">Protein phosphatase</keyword>
<dbReference type="InterPro" id="IPR017867">
    <property type="entry name" value="Tyr_phospatase_low_mol_wt"/>
</dbReference>
<comment type="similarity">
    <text evidence="1">Belongs to the low molecular weight phosphotyrosine protein phosphatase family.</text>
</comment>
<dbReference type="STRING" id="70996.SE18_15995"/>
<dbReference type="SMART" id="SM00226">
    <property type="entry name" value="LMWPc"/>
    <property type="match status" value="1"/>
</dbReference>
<evidence type="ECO:0000256" key="2">
    <source>
        <dbReference type="ARBA" id="ARBA00013064"/>
    </source>
</evidence>
<protein>
    <recommendedName>
        <fullName evidence="2">protein-tyrosine-phosphatase</fullName>
        <ecNumber evidence="2">3.1.3.48</ecNumber>
    </recommendedName>
</protein>
<evidence type="ECO:0000313" key="7">
    <source>
        <dbReference type="EMBL" id="KPL85193.1"/>
    </source>
</evidence>
<evidence type="ECO:0000256" key="5">
    <source>
        <dbReference type="PIRSR" id="PIRSR617867-1"/>
    </source>
</evidence>
<name>A0A0P6Y6I0_9CHLR</name>
<feature type="active site" description="Nucleophile" evidence="5">
    <location>
        <position position="8"/>
    </location>
</feature>
<dbReference type="SUPFAM" id="SSF52788">
    <property type="entry name" value="Phosphotyrosine protein phosphatases I"/>
    <property type="match status" value="1"/>
</dbReference>
<dbReference type="GO" id="GO:0004725">
    <property type="term" value="F:protein tyrosine phosphatase activity"/>
    <property type="evidence" value="ECO:0007669"/>
    <property type="project" value="UniProtKB-EC"/>
</dbReference>
<keyword evidence="3" id="KW-0378">Hydrolase</keyword>
<dbReference type="InterPro" id="IPR050438">
    <property type="entry name" value="LMW_PTPase"/>
</dbReference>
<dbReference type="Gene3D" id="3.40.50.2300">
    <property type="match status" value="1"/>
</dbReference>
<dbReference type="PATRIC" id="fig|70996.4.peg.65"/>
<comment type="caution">
    <text evidence="7">The sequence shown here is derived from an EMBL/GenBank/DDBJ whole genome shotgun (WGS) entry which is preliminary data.</text>
</comment>
<feature type="domain" description="Phosphotyrosine protein phosphatase I" evidence="6">
    <location>
        <begin position="2"/>
        <end position="148"/>
    </location>
</feature>
<dbReference type="AlphaFoldDB" id="A0A0P6Y6I0"/>
<dbReference type="CDD" id="cd16343">
    <property type="entry name" value="LMWPTP"/>
    <property type="match status" value="1"/>
</dbReference>
<reference evidence="7 8" key="1">
    <citation type="submission" date="2015-07" db="EMBL/GenBank/DDBJ databases">
        <title>Whole genome sequence of Herpetosiphon geysericola DSM 7119.</title>
        <authorList>
            <person name="Hemp J."/>
            <person name="Ward L.M."/>
            <person name="Pace L.A."/>
            <person name="Fischer W.W."/>
        </authorList>
    </citation>
    <scope>NUCLEOTIDE SEQUENCE [LARGE SCALE GENOMIC DNA]</scope>
    <source>
        <strain evidence="7 8">DSM 7119</strain>
    </source>
</reference>
<evidence type="ECO:0000259" key="6">
    <source>
        <dbReference type="SMART" id="SM00226"/>
    </source>
</evidence>
<dbReference type="RefSeq" id="WP_054535468.1">
    <property type="nucleotide sequence ID" value="NZ_LGKP01000025.1"/>
</dbReference>
<dbReference type="PANTHER" id="PTHR11717:SF7">
    <property type="entry name" value="LOW MOLECULAR WEIGHT PHOSPHOTYROSINE PROTEIN PHOSPHATASE"/>
    <property type="match status" value="1"/>
</dbReference>
<accession>A0A0P6Y6I0</accession>
<evidence type="ECO:0000256" key="4">
    <source>
        <dbReference type="ARBA" id="ARBA00022912"/>
    </source>
</evidence>
<dbReference type="EC" id="3.1.3.48" evidence="2"/>
<gene>
    <name evidence="7" type="ORF">SE18_15995</name>
</gene>
<feature type="active site" description="Proton donor" evidence="5">
    <location>
        <position position="124"/>
    </location>
</feature>
<dbReference type="InterPro" id="IPR036196">
    <property type="entry name" value="Ptyr_pPase_sf"/>
</dbReference>
<dbReference type="InterPro" id="IPR023485">
    <property type="entry name" value="Ptyr_pPase"/>
</dbReference>
<dbReference type="OrthoDB" id="9784339at2"/>